<feature type="region of interest" description="Disordered" evidence="1">
    <location>
        <begin position="1"/>
        <end position="28"/>
    </location>
</feature>
<feature type="compositionally biased region" description="Acidic residues" evidence="1">
    <location>
        <begin position="50"/>
        <end position="66"/>
    </location>
</feature>
<keyword evidence="3" id="KW-1185">Reference proteome</keyword>
<proteinExistence type="predicted"/>
<evidence type="ECO:0000313" key="2">
    <source>
        <dbReference type="EMBL" id="KZS02096.1"/>
    </source>
</evidence>
<dbReference type="EMBL" id="LRGB01005341">
    <property type="protein sequence ID" value="KZS02096.1"/>
    <property type="molecule type" value="Genomic_DNA"/>
</dbReference>
<comment type="caution">
    <text evidence="2">The sequence shown here is derived from an EMBL/GenBank/DDBJ whole genome shotgun (WGS) entry which is preliminary data.</text>
</comment>
<feature type="region of interest" description="Disordered" evidence="1">
    <location>
        <begin position="47"/>
        <end position="84"/>
    </location>
</feature>
<name>A0A164J8G5_9CRUS</name>
<feature type="non-terminal residue" evidence="2">
    <location>
        <position position="125"/>
    </location>
</feature>
<evidence type="ECO:0000313" key="3">
    <source>
        <dbReference type="Proteomes" id="UP000076858"/>
    </source>
</evidence>
<protein>
    <submittedName>
        <fullName evidence="2">Uncharacterized protein</fullName>
    </submittedName>
</protein>
<dbReference type="OrthoDB" id="1607513at2759"/>
<dbReference type="Proteomes" id="UP000076858">
    <property type="component" value="Unassembled WGS sequence"/>
</dbReference>
<organism evidence="2 3">
    <name type="scientific">Daphnia magna</name>
    <dbReference type="NCBI Taxonomy" id="35525"/>
    <lineage>
        <taxon>Eukaryota</taxon>
        <taxon>Metazoa</taxon>
        <taxon>Ecdysozoa</taxon>
        <taxon>Arthropoda</taxon>
        <taxon>Crustacea</taxon>
        <taxon>Branchiopoda</taxon>
        <taxon>Diplostraca</taxon>
        <taxon>Cladocera</taxon>
        <taxon>Anomopoda</taxon>
        <taxon>Daphniidae</taxon>
        <taxon>Daphnia</taxon>
    </lineage>
</organism>
<dbReference type="AlphaFoldDB" id="A0A164J8G5"/>
<evidence type="ECO:0000256" key="1">
    <source>
        <dbReference type="SAM" id="MobiDB-lite"/>
    </source>
</evidence>
<reference evidence="2 3" key="1">
    <citation type="submission" date="2016-03" db="EMBL/GenBank/DDBJ databases">
        <title>EvidentialGene: Evidence-directed Construction of Genes on Genomes.</title>
        <authorList>
            <person name="Gilbert D.G."/>
            <person name="Choi J.-H."/>
            <person name="Mockaitis K."/>
            <person name="Colbourne J."/>
            <person name="Pfrender M."/>
        </authorList>
    </citation>
    <scope>NUCLEOTIDE SEQUENCE [LARGE SCALE GENOMIC DNA]</scope>
    <source>
        <strain evidence="2 3">Xinb3</strain>
        <tissue evidence="2">Complete organism</tissue>
    </source>
</reference>
<gene>
    <name evidence="2" type="ORF">APZ42_001003</name>
</gene>
<sequence>MASRGNRAVGRTRGSTASRGRGRISVEPGEENLIEIVNEIPISHAQQQLLDEEREERDDEAMDDAENNTTVSKATEPLPPPGNPISIFTVQSWKSKWRRDFFTDWRWAEKRKGTGHQVWARYKTG</sequence>
<accession>A0A164J8G5</accession>